<evidence type="ECO:0000256" key="1">
    <source>
        <dbReference type="SAM" id="Phobius"/>
    </source>
</evidence>
<dbReference type="Proteomes" id="UP001432360">
    <property type="component" value="Chromosome"/>
</dbReference>
<sequence length="386" mass="42395">MQAYARSGDSQNNPWLDLVRALAILLVMLRHGERALHTETGSPQGFLQMIFMNGWIGVDLFFVLSGYLIARHLIRAGIGRGEFRLGRYIAMRALRIFPAYYAVLLLTAAGAFPLVQVSTDALGLRVAYHLLFLQDYLPSDINVVFWSLGVEEKFYVLAPLLILTLLHCRNVHSRLAVLLSLFALPIALRAAIFLPAARVFDYPEFWRIFRSPFHMALEGLIVGVGIALAEHAGLVRRARVAGLAVLACSILALTIWTGSHEFMAEIGLADAVFQPPLIAFLAGMVTLGGVLLAGTPMPFSAPVQLVARLSYSLYLIHYPLLPMAVAVALPYGSGAFWIFFFAVSLLGGGILHLAIERPFLRWKDRLAHKRSPTGEPAIDRPAKAAG</sequence>
<proteinExistence type="predicted"/>
<evidence type="ECO:0000313" key="4">
    <source>
        <dbReference type="Proteomes" id="UP001432360"/>
    </source>
</evidence>
<feature type="transmembrane region" description="Helical" evidence="1">
    <location>
        <begin position="240"/>
        <end position="257"/>
    </location>
</feature>
<keyword evidence="3" id="KW-0012">Acyltransferase</keyword>
<name>A0ABZ2B713_9HYPH</name>
<feature type="transmembrane region" description="Helical" evidence="1">
    <location>
        <begin position="311"/>
        <end position="329"/>
    </location>
</feature>
<dbReference type="EC" id="2.3.-.-" evidence="3"/>
<dbReference type="RefSeq" id="WP_331372109.1">
    <property type="nucleotide sequence ID" value="NZ_CP133148.1"/>
</dbReference>
<feature type="transmembrane region" description="Helical" evidence="1">
    <location>
        <begin position="277"/>
        <end position="299"/>
    </location>
</feature>
<protein>
    <submittedName>
        <fullName evidence="3">Acyltransferase</fullName>
        <ecNumber evidence="3">2.3.-.-</ecNumber>
    </submittedName>
</protein>
<evidence type="ECO:0000313" key="3">
    <source>
        <dbReference type="EMBL" id="WVT02848.1"/>
    </source>
</evidence>
<dbReference type="PANTHER" id="PTHR23028:SF53">
    <property type="entry name" value="ACYL_TRANSF_3 DOMAIN-CONTAINING PROTEIN"/>
    <property type="match status" value="1"/>
</dbReference>
<dbReference type="InterPro" id="IPR050879">
    <property type="entry name" value="Acyltransferase_3"/>
</dbReference>
<keyword evidence="1" id="KW-0812">Transmembrane</keyword>
<feature type="transmembrane region" description="Helical" evidence="1">
    <location>
        <begin position="175"/>
        <end position="196"/>
    </location>
</feature>
<feature type="transmembrane region" description="Helical" evidence="1">
    <location>
        <begin position="93"/>
        <end position="115"/>
    </location>
</feature>
<feature type="domain" description="Acyltransferase 3" evidence="2">
    <location>
        <begin position="13"/>
        <end position="351"/>
    </location>
</feature>
<feature type="transmembrane region" description="Helical" evidence="1">
    <location>
        <begin position="49"/>
        <end position="70"/>
    </location>
</feature>
<dbReference type="EMBL" id="CP133148">
    <property type="protein sequence ID" value="WVT02848.1"/>
    <property type="molecule type" value="Genomic_DNA"/>
</dbReference>
<keyword evidence="4" id="KW-1185">Reference proteome</keyword>
<accession>A0ABZ2B713</accession>
<evidence type="ECO:0000259" key="2">
    <source>
        <dbReference type="Pfam" id="PF01757"/>
    </source>
</evidence>
<dbReference type="PANTHER" id="PTHR23028">
    <property type="entry name" value="ACETYLTRANSFERASE"/>
    <property type="match status" value="1"/>
</dbReference>
<gene>
    <name evidence="3" type="ORF">RB548_15230</name>
</gene>
<dbReference type="InterPro" id="IPR002656">
    <property type="entry name" value="Acyl_transf_3_dom"/>
</dbReference>
<feature type="transmembrane region" description="Helical" evidence="1">
    <location>
        <begin position="143"/>
        <end position="163"/>
    </location>
</feature>
<feature type="transmembrane region" description="Helical" evidence="1">
    <location>
        <begin position="335"/>
        <end position="355"/>
    </location>
</feature>
<dbReference type="GO" id="GO:0016746">
    <property type="term" value="F:acyltransferase activity"/>
    <property type="evidence" value="ECO:0007669"/>
    <property type="project" value="UniProtKB-KW"/>
</dbReference>
<keyword evidence="1" id="KW-0472">Membrane</keyword>
<dbReference type="Pfam" id="PF01757">
    <property type="entry name" value="Acyl_transf_3"/>
    <property type="match status" value="1"/>
</dbReference>
<feature type="transmembrane region" description="Helical" evidence="1">
    <location>
        <begin position="208"/>
        <end position="228"/>
    </location>
</feature>
<keyword evidence="3" id="KW-0808">Transferase</keyword>
<reference evidence="3" key="1">
    <citation type="submission" date="2023-08" db="EMBL/GenBank/DDBJ databases">
        <title>Complete genome sequence of Sinorhizobium chiapanecum ITTG S70 isolated from Acaciella angustissima nodules in Chiapas-Mexico.</title>
        <authorList>
            <person name="Rincon-Rosales R."/>
            <person name="Rogel M.A."/>
            <person name="Rincon-Medina C.I."/>
            <person name="Guerrero G."/>
            <person name="Manzano-Gomez L.A."/>
            <person name="Lopez-Lopez A."/>
            <person name="Rincon Molina F.A."/>
            <person name="Martinez-Romero E."/>
        </authorList>
    </citation>
    <scope>NUCLEOTIDE SEQUENCE</scope>
    <source>
        <strain evidence="3">ITTG S70</strain>
    </source>
</reference>
<organism evidence="3 4">
    <name type="scientific">Sinorhizobium chiapasense</name>
    <dbReference type="NCBI Taxonomy" id="501572"/>
    <lineage>
        <taxon>Bacteria</taxon>
        <taxon>Pseudomonadati</taxon>
        <taxon>Pseudomonadota</taxon>
        <taxon>Alphaproteobacteria</taxon>
        <taxon>Hyphomicrobiales</taxon>
        <taxon>Rhizobiaceae</taxon>
        <taxon>Sinorhizobium/Ensifer group</taxon>
        <taxon>Sinorhizobium</taxon>
    </lineage>
</organism>
<keyword evidence="1" id="KW-1133">Transmembrane helix</keyword>